<sequence length="672" mass="73218">MTTTFVGRESELDTVKTALTQRRCVTLTGGGGVGKSRLALRVAEQVRGQYADGVWWIDLSNLYDDRLFTATVCDAVDLLDHNPRAPVEALCEWLSGRQVLLVFDCCERVLASCLLLVSELLAAAPQLTVLATSRQAIGVRIEHRIEVAPLSVDEDGGSDAVRLFRERCATAAPALSLDAPGSAEAVSAICRRLEGIPLAVELACARLRESSLTEIAERLGSRLDTLVDETVWPRRHRALRTAIGWSHELCSPPERLLWARLSVFRGPLEADDAQSVCAGGPLDEDDIPWLLERLVDQSVLQQVGTRYRMLDTLCEYGAMWLAELGEENALARRHAAHFAAMLGEAEAGWLSDRQVAWYARIAATHADVRAALDHLIEADPEAAVEMAGRTGLFWPCCGHLHESRDYLERVLALDTSPGPSRTRALWALGITLTLQGDHGTALRIGEECTEAAAQDGTPQSVLFAAHTLGLTHLMAGRPQIAYDVCDHALITHGTSPPSGAPQLCCMVIRTFAHSALGRLSEAYEAAIALRRLSVRYGEHWARSYAFHQLAFIDLLQGRAHDAERHARDMLASKHNLNDNLGIALALDLLTGANAVQGNGIAAARTSGTGNTFWRMLGHPNHGTPELSEVRDQWELQARKAVGDDAYDRAFRTALNDDAEQGLASVMHGPLPS</sequence>
<protein>
    <submittedName>
        <fullName evidence="2">NB-ARC domain-containing protein</fullName>
    </submittedName>
</protein>
<dbReference type="Proteomes" id="UP001187346">
    <property type="component" value="Unassembled WGS sequence"/>
</dbReference>
<keyword evidence="3" id="KW-1185">Reference proteome</keyword>
<evidence type="ECO:0000259" key="1">
    <source>
        <dbReference type="Pfam" id="PF00931"/>
    </source>
</evidence>
<dbReference type="InterPro" id="IPR002182">
    <property type="entry name" value="NB-ARC"/>
</dbReference>
<organism evidence="2 3">
    <name type="scientific">Streptomyces prunicolor</name>
    <dbReference type="NCBI Taxonomy" id="67348"/>
    <lineage>
        <taxon>Bacteria</taxon>
        <taxon>Bacillati</taxon>
        <taxon>Actinomycetota</taxon>
        <taxon>Actinomycetes</taxon>
        <taxon>Kitasatosporales</taxon>
        <taxon>Streptomycetaceae</taxon>
        <taxon>Streptomyces</taxon>
    </lineage>
</organism>
<dbReference type="InterPro" id="IPR011990">
    <property type="entry name" value="TPR-like_helical_dom_sf"/>
</dbReference>
<accession>A0ABU4F2H1</accession>
<feature type="domain" description="NB-ARC" evidence="1">
    <location>
        <begin position="9"/>
        <end position="105"/>
    </location>
</feature>
<dbReference type="InterPro" id="IPR027417">
    <property type="entry name" value="P-loop_NTPase"/>
</dbReference>
<dbReference type="Gene3D" id="1.25.40.10">
    <property type="entry name" value="Tetratricopeptide repeat domain"/>
    <property type="match status" value="1"/>
</dbReference>
<comment type="caution">
    <text evidence="2">The sequence shown here is derived from an EMBL/GenBank/DDBJ whole genome shotgun (WGS) entry which is preliminary data.</text>
</comment>
<dbReference type="PANTHER" id="PTHR47691">
    <property type="entry name" value="REGULATOR-RELATED"/>
    <property type="match status" value="1"/>
</dbReference>
<evidence type="ECO:0000313" key="2">
    <source>
        <dbReference type="EMBL" id="MDV7214777.1"/>
    </source>
</evidence>
<dbReference type="Gene3D" id="3.40.50.300">
    <property type="entry name" value="P-loop containing nucleotide triphosphate hydrolases"/>
    <property type="match status" value="1"/>
</dbReference>
<evidence type="ECO:0000313" key="3">
    <source>
        <dbReference type="Proteomes" id="UP001187346"/>
    </source>
</evidence>
<dbReference type="SUPFAM" id="SSF48452">
    <property type="entry name" value="TPR-like"/>
    <property type="match status" value="1"/>
</dbReference>
<proteinExistence type="predicted"/>
<dbReference type="Pfam" id="PF00931">
    <property type="entry name" value="NB-ARC"/>
    <property type="match status" value="1"/>
</dbReference>
<dbReference type="PANTHER" id="PTHR47691:SF3">
    <property type="entry name" value="HTH-TYPE TRANSCRIPTIONAL REGULATOR RV0890C-RELATED"/>
    <property type="match status" value="1"/>
</dbReference>
<name>A0ABU4F2H1_9ACTN</name>
<dbReference type="SUPFAM" id="SSF52540">
    <property type="entry name" value="P-loop containing nucleoside triphosphate hydrolases"/>
    <property type="match status" value="1"/>
</dbReference>
<dbReference type="EMBL" id="JAWMAJ010000005">
    <property type="protein sequence ID" value="MDV7214777.1"/>
    <property type="molecule type" value="Genomic_DNA"/>
</dbReference>
<gene>
    <name evidence="2" type="ORF">R5A26_02300</name>
</gene>
<dbReference type="RefSeq" id="WP_266867191.1">
    <property type="nucleotide sequence ID" value="NZ_JAPEMW010000001.1"/>
</dbReference>
<reference evidence="2 3" key="1">
    <citation type="submission" date="2023-10" db="EMBL/GenBank/DDBJ databases">
        <title>Characterization of rhizosphere-enriched actinobacteria from wheat plants lab-grown on chernevaya soil.</title>
        <authorList>
            <person name="Tikhonova E.N."/>
            <person name="Konopkin A."/>
            <person name="Kravchenko I.K."/>
        </authorList>
    </citation>
    <scope>NUCLEOTIDE SEQUENCE [LARGE SCALE GENOMIC DNA]</scope>
    <source>
        <strain evidence="2 3">RR29</strain>
    </source>
</reference>